<dbReference type="AlphaFoldDB" id="A0A6P8VXV9"/>
<feature type="domain" description="Amino acid permease/ SLC12A" evidence="18">
    <location>
        <begin position="167"/>
        <end position="343"/>
    </location>
</feature>
<feature type="compositionally biased region" description="Polar residues" evidence="16">
    <location>
        <begin position="1009"/>
        <end position="1025"/>
    </location>
</feature>
<dbReference type="GO" id="GO:0055064">
    <property type="term" value="P:chloride ion homeostasis"/>
    <property type="evidence" value="ECO:0007669"/>
    <property type="project" value="TreeGrafter"/>
</dbReference>
<evidence type="ECO:0000313" key="21">
    <source>
        <dbReference type="RefSeq" id="XP_034090508.1"/>
    </source>
</evidence>
<dbReference type="KEGG" id="gacu:117558418"/>
<dbReference type="GO" id="GO:0015379">
    <property type="term" value="F:potassium:chloride symporter activity"/>
    <property type="evidence" value="ECO:0007669"/>
    <property type="project" value="InterPro"/>
</dbReference>
<feature type="transmembrane region" description="Helical" evidence="17">
    <location>
        <begin position="499"/>
        <end position="525"/>
    </location>
</feature>
<dbReference type="GO" id="GO:0006884">
    <property type="term" value="P:cell volume homeostasis"/>
    <property type="evidence" value="ECO:0007669"/>
    <property type="project" value="TreeGrafter"/>
</dbReference>
<dbReference type="NCBIfam" id="TIGR00930">
    <property type="entry name" value="2a30"/>
    <property type="match status" value="1"/>
</dbReference>
<keyword evidence="11 17" id="KW-0472">Membrane</keyword>
<dbReference type="GO" id="GO:1990573">
    <property type="term" value="P:potassium ion import across plasma membrane"/>
    <property type="evidence" value="ECO:0007669"/>
    <property type="project" value="TreeGrafter"/>
</dbReference>
<reference evidence="21" key="1">
    <citation type="submission" date="2025-08" db="UniProtKB">
        <authorList>
            <consortium name="RefSeq"/>
        </authorList>
    </citation>
    <scope>IDENTIFICATION</scope>
</reference>
<feature type="transmembrane region" description="Helical" evidence="17">
    <location>
        <begin position="240"/>
        <end position="261"/>
    </location>
</feature>
<evidence type="ECO:0000259" key="19">
    <source>
        <dbReference type="Pfam" id="PF03522"/>
    </source>
</evidence>
<keyword evidence="2" id="KW-0813">Transport</keyword>
<evidence type="ECO:0000256" key="1">
    <source>
        <dbReference type="ARBA" id="ARBA00004651"/>
    </source>
</evidence>
<evidence type="ECO:0000256" key="17">
    <source>
        <dbReference type="SAM" id="Phobius"/>
    </source>
</evidence>
<evidence type="ECO:0000259" key="18">
    <source>
        <dbReference type="Pfam" id="PF00324"/>
    </source>
</evidence>
<accession>A0A6P8VXV9</accession>
<keyword evidence="8" id="KW-0630">Potassium</keyword>
<feature type="transmembrane region" description="Helical" evidence="17">
    <location>
        <begin position="196"/>
        <end position="219"/>
    </location>
</feature>
<dbReference type="GO" id="GO:0055075">
    <property type="term" value="P:potassium ion homeostasis"/>
    <property type="evidence" value="ECO:0007669"/>
    <property type="project" value="TreeGrafter"/>
</dbReference>
<protein>
    <submittedName>
        <fullName evidence="21">Solute carrier family 12 member 7 isoform X1</fullName>
    </submittedName>
</protein>
<evidence type="ECO:0000256" key="11">
    <source>
        <dbReference type="ARBA" id="ARBA00023136"/>
    </source>
</evidence>
<keyword evidence="12" id="KW-0325">Glycoprotein</keyword>
<dbReference type="FunFam" id="1.20.1740.10:FF:000040">
    <property type="entry name" value="Solute carrier family 12 member 6"/>
    <property type="match status" value="1"/>
</dbReference>
<feature type="compositionally biased region" description="Basic and acidic residues" evidence="16">
    <location>
        <begin position="986"/>
        <end position="1002"/>
    </location>
</feature>
<gene>
    <name evidence="21" type="primary">slc12a7b</name>
</gene>
<keyword evidence="13" id="KW-0868">Chloride</keyword>
<feature type="region of interest" description="Disordered" evidence="16">
    <location>
        <begin position="984"/>
        <end position="1029"/>
    </location>
</feature>
<dbReference type="GeneID" id="117558418"/>
<keyword evidence="6 17" id="KW-0812">Transmembrane</keyword>
<dbReference type="GO" id="GO:0007268">
    <property type="term" value="P:chemical synaptic transmission"/>
    <property type="evidence" value="ECO:0007669"/>
    <property type="project" value="TreeGrafter"/>
</dbReference>
<keyword evidence="10" id="KW-0406">Ion transport</keyword>
<feature type="domain" description="Amino acid permease/ SLC12A" evidence="18">
    <location>
        <begin position="456"/>
        <end position="738"/>
    </location>
</feature>
<sequence>MGERFVVVPVDIGVGVAAEGVHWDAVVADPAPDTISSSSSSSSSGGIVEEKEAGEDFVFEPQDPNAVAVPILEYNREPNKYGDGVPKENSPFINNTDIDKGNSYDGTNMALFEEEMESNPMVSSLLNKLANYTNLTQGAHEHEEADDDEGPKKKAVKSPQMGTFMGVYLPCLQNILGVILFLRLTWIVGTAGILESLASVVLCCSCTMLTAISMSAIATNGVVPAGGSYYMISRSLGPEFGGAVGLCFYLGTTFAGSMYILGTIEILLTYIVPQAAIFVAEKKEDEVNALLNNMRVYGTCCLALMSLVVFVGVKYVNKLALVFLACVILSIFSIYAGVIKTIFEPPDFPVCMLGNRTLQNTNFDSCLKTEFVNNMTVTTKLWGLFCDGRDLNATCNEYFVNNNVTLVQGIPGLKSGVILENMWSTYGPLGMLVENKELSSLEATDNSQDVYLPYVFNDISTFFTLLVGIYFPSVTGIMAGSNRSGDLRDAQKSIPIGTILAIATTTFIYITCVVLFGASIEGVLLRDKFGDSVKRNLVIGTLSWPSPWVIVIGSFFSCCGAGLQSLTGAPRLLQAIARDGIVPFLQVFGHGKANGEPTWALVLTAGICEIGILIASLDAVAPILSMFFLMCYLFVNLACALQTLLRTPNWRPRFQYYHWALSFLGMSLCLALMFICSWYYAIVAMAIASCIYKYIEYRGAEKEWGDGIRGLSLNAARYALIRLEEAPPHTKNWRPQVLVLLNVDSDQGVKHPRLLSLTTQLKAGKGLTIVGNVLVGTYLTKDTESKKAELNIKSAMSAERTKGFCHVVVSSNLRDGVSHLIQSAGLGGMKHNTILMAWPGTWRQSNDPQSWKNFIETVRESTATQHALLVAKNVDSFPTNQDRLGEGTIDVWWVVHDGGLLMLLPFLLRQHKVWRKCKMRIFTVAQMDDNSIQMKKDLQMFLYHLRLDAEVEVVEMHDNDISAFTYEKTLVMEQRSQMLKQMQLSRTEREREIQSITDESRNSIRRKNQGTSEGTNLSRQSSTVEDNQEDEAQLIHDRNTASHATINDKAEGGLDRVHMTWTKEKLFTERNRNRECNSNVVVRDLFNMKPEWESLNQSNVRRMHTAVKLNEMVVNKSQGAHLVLLNMPGPPSNRGGDENYMEFLEVLLEGLNRVLLVRGGGREVITIYS</sequence>
<dbReference type="GO" id="GO:0005886">
    <property type="term" value="C:plasma membrane"/>
    <property type="evidence" value="ECO:0007669"/>
    <property type="project" value="UniProtKB-SubCell"/>
</dbReference>
<feature type="transmembrane region" description="Helical" evidence="17">
    <location>
        <begin position="162"/>
        <end position="184"/>
    </location>
</feature>
<evidence type="ECO:0000256" key="4">
    <source>
        <dbReference type="ARBA" id="ARBA00022538"/>
    </source>
</evidence>
<name>A0A6P8VXV9_GYMAC</name>
<proteinExistence type="inferred from homology"/>
<comment type="subcellular location">
    <subcellularLocation>
        <location evidence="1">Cell membrane</location>
        <topology evidence="1">Multi-pass membrane protein</topology>
    </subcellularLocation>
</comment>
<evidence type="ECO:0000256" key="12">
    <source>
        <dbReference type="ARBA" id="ARBA00023180"/>
    </source>
</evidence>
<evidence type="ECO:0000256" key="15">
    <source>
        <dbReference type="ARBA" id="ARBA00047825"/>
    </source>
</evidence>
<feature type="region of interest" description="Disordered" evidence="16">
    <location>
        <begin position="31"/>
        <end position="50"/>
    </location>
</feature>
<evidence type="ECO:0000256" key="6">
    <source>
        <dbReference type="ARBA" id="ARBA00022692"/>
    </source>
</evidence>
<evidence type="ECO:0000256" key="16">
    <source>
        <dbReference type="SAM" id="MobiDB-lite"/>
    </source>
</evidence>
<dbReference type="InterPro" id="IPR018491">
    <property type="entry name" value="SLC12_C"/>
</dbReference>
<feature type="domain" description="SLC12A transporter C-terminal" evidence="19">
    <location>
        <begin position="881"/>
        <end position="1009"/>
    </location>
</feature>
<keyword evidence="20" id="KW-1185">Reference proteome</keyword>
<evidence type="ECO:0000256" key="3">
    <source>
        <dbReference type="ARBA" id="ARBA00022475"/>
    </source>
</evidence>
<comment type="catalytic activity">
    <reaction evidence="15">
        <text>K(+)(in) + chloride(in) = K(+)(out) + chloride(out)</text>
        <dbReference type="Rhea" id="RHEA:72427"/>
        <dbReference type="ChEBI" id="CHEBI:17996"/>
        <dbReference type="ChEBI" id="CHEBI:29103"/>
    </reaction>
</comment>
<evidence type="ECO:0000256" key="10">
    <source>
        <dbReference type="ARBA" id="ARBA00023065"/>
    </source>
</evidence>
<feature type="transmembrane region" description="Helical" evidence="17">
    <location>
        <begin position="294"/>
        <end position="313"/>
    </location>
</feature>
<feature type="transmembrane region" description="Helical" evidence="17">
    <location>
        <begin position="320"/>
        <end position="343"/>
    </location>
</feature>
<dbReference type="InterPro" id="IPR004841">
    <property type="entry name" value="AA-permease/SLC12A_dom"/>
</dbReference>
<dbReference type="CTD" id="567667"/>
<dbReference type="FunFam" id="1.20.1740.10:FF:000049">
    <property type="entry name" value="Solute carrier family 12 (potassium/chloride transporter), member 4"/>
    <property type="match status" value="1"/>
</dbReference>
<evidence type="ECO:0000256" key="2">
    <source>
        <dbReference type="ARBA" id="ARBA00022448"/>
    </source>
</evidence>
<dbReference type="OrthoDB" id="2020542at2759"/>
<keyword evidence="3" id="KW-1003">Cell membrane</keyword>
<evidence type="ECO:0000256" key="9">
    <source>
        <dbReference type="ARBA" id="ARBA00022989"/>
    </source>
</evidence>
<feature type="transmembrane region" description="Helical" evidence="17">
    <location>
        <begin position="657"/>
        <end position="681"/>
    </location>
</feature>
<keyword evidence="7" id="KW-0769">Symport</keyword>
<evidence type="ECO:0000256" key="8">
    <source>
        <dbReference type="ARBA" id="ARBA00022958"/>
    </source>
</evidence>
<comment type="similarity">
    <text evidence="14">Belongs to the SLC12A transporter family. K/Cl co-transporter subfamily.</text>
</comment>
<dbReference type="Pfam" id="PF03522">
    <property type="entry name" value="SLC12"/>
    <property type="match status" value="3"/>
</dbReference>
<organism evidence="20 21">
    <name type="scientific">Gymnodraco acuticeps</name>
    <name type="common">Antarctic dragonfish</name>
    <dbReference type="NCBI Taxonomy" id="8218"/>
    <lineage>
        <taxon>Eukaryota</taxon>
        <taxon>Metazoa</taxon>
        <taxon>Chordata</taxon>
        <taxon>Craniata</taxon>
        <taxon>Vertebrata</taxon>
        <taxon>Euteleostomi</taxon>
        <taxon>Actinopterygii</taxon>
        <taxon>Neopterygii</taxon>
        <taxon>Teleostei</taxon>
        <taxon>Neoteleostei</taxon>
        <taxon>Acanthomorphata</taxon>
        <taxon>Eupercaria</taxon>
        <taxon>Perciformes</taxon>
        <taxon>Notothenioidei</taxon>
        <taxon>Bathydraconidae</taxon>
        <taxon>Gymnodraco</taxon>
    </lineage>
</organism>
<evidence type="ECO:0000313" key="20">
    <source>
        <dbReference type="Proteomes" id="UP000515161"/>
    </source>
</evidence>
<evidence type="ECO:0000256" key="7">
    <source>
        <dbReference type="ARBA" id="ARBA00022847"/>
    </source>
</evidence>
<keyword evidence="9 17" id="KW-1133">Transmembrane helix</keyword>
<keyword evidence="4" id="KW-0633">Potassium transport</keyword>
<dbReference type="Pfam" id="PF00324">
    <property type="entry name" value="AA_permease"/>
    <property type="match status" value="2"/>
</dbReference>
<feature type="transmembrane region" description="Helical" evidence="17">
    <location>
        <begin position="459"/>
        <end position="479"/>
    </location>
</feature>
<dbReference type="PANTHER" id="PTHR11827:SF47">
    <property type="entry name" value="SOLUTE CARRIER FAMILY 12 MEMBER 7"/>
    <property type="match status" value="1"/>
</dbReference>
<feature type="region of interest" description="Disordered" evidence="16">
    <location>
        <begin position="79"/>
        <end position="99"/>
    </location>
</feature>
<dbReference type="PRINTS" id="PR01081">
    <property type="entry name" value="KCLTRNSPORT"/>
</dbReference>
<feature type="transmembrane region" description="Helical" evidence="17">
    <location>
        <begin position="598"/>
        <end position="617"/>
    </location>
</feature>
<feature type="transmembrane region" description="Helical" evidence="17">
    <location>
        <begin position="623"/>
        <end position="645"/>
    </location>
</feature>
<evidence type="ECO:0000256" key="5">
    <source>
        <dbReference type="ARBA" id="ARBA00022553"/>
    </source>
</evidence>
<feature type="domain" description="SLC12A transporter C-terminal" evidence="19">
    <location>
        <begin position="1101"/>
        <end position="1169"/>
    </location>
</feature>
<feature type="transmembrane region" description="Helical" evidence="17">
    <location>
        <begin position="545"/>
        <end position="563"/>
    </location>
</feature>
<dbReference type="Proteomes" id="UP000515161">
    <property type="component" value="Unplaced"/>
</dbReference>
<dbReference type="InParanoid" id="A0A6P8VXV9"/>
<evidence type="ECO:0000256" key="14">
    <source>
        <dbReference type="ARBA" id="ARBA00046331"/>
    </source>
</evidence>
<evidence type="ECO:0000256" key="13">
    <source>
        <dbReference type="ARBA" id="ARBA00023214"/>
    </source>
</evidence>
<feature type="domain" description="SLC12A transporter C-terminal" evidence="19">
    <location>
        <begin position="752"/>
        <end position="870"/>
    </location>
</feature>
<dbReference type="RefSeq" id="XP_034090508.1">
    <property type="nucleotide sequence ID" value="XM_034234617.1"/>
</dbReference>
<dbReference type="GO" id="GO:0045202">
    <property type="term" value="C:synapse"/>
    <property type="evidence" value="ECO:0007669"/>
    <property type="project" value="GOC"/>
</dbReference>
<dbReference type="PANTHER" id="PTHR11827">
    <property type="entry name" value="SOLUTE CARRIER FAMILY 12, CATION COTRANSPORTERS"/>
    <property type="match status" value="1"/>
</dbReference>
<dbReference type="Gene3D" id="1.20.1740.10">
    <property type="entry name" value="Amino acid/polyamine transporter I"/>
    <property type="match status" value="1"/>
</dbReference>
<keyword evidence="5" id="KW-0597">Phosphoprotein</keyword>
<dbReference type="InterPro" id="IPR000076">
    <property type="entry name" value="KCL_cotranspt"/>
</dbReference>
<dbReference type="InterPro" id="IPR004842">
    <property type="entry name" value="SLC12A_fam"/>
</dbReference>